<evidence type="ECO:0000256" key="1">
    <source>
        <dbReference type="ARBA" id="ARBA00004141"/>
    </source>
</evidence>
<evidence type="ECO:0000256" key="5">
    <source>
        <dbReference type="ARBA" id="ARBA00022692"/>
    </source>
</evidence>
<keyword evidence="9" id="KW-0328">Glycosyltransferase</keyword>
<keyword evidence="5 8" id="KW-0812">Transmembrane</keyword>
<feature type="transmembrane region" description="Helical" evidence="8">
    <location>
        <begin position="250"/>
        <end position="273"/>
    </location>
</feature>
<dbReference type="UniPathway" id="UPA00196"/>
<dbReference type="GO" id="GO:0006506">
    <property type="term" value="P:GPI anchor biosynthetic process"/>
    <property type="evidence" value="ECO:0007669"/>
    <property type="project" value="UniProtKB-UniPathway"/>
</dbReference>
<dbReference type="InParanoid" id="A0A165R201"/>
<evidence type="ECO:0000313" key="10">
    <source>
        <dbReference type="Proteomes" id="UP000077266"/>
    </source>
</evidence>
<reference evidence="9 10" key="1">
    <citation type="journal article" date="2016" name="Mol. Biol. Evol.">
        <title>Comparative Genomics of Early-Diverging Mushroom-Forming Fungi Provides Insights into the Origins of Lignocellulose Decay Capabilities.</title>
        <authorList>
            <person name="Nagy L.G."/>
            <person name="Riley R."/>
            <person name="Tritt A."/>
            <person name="Adam C."/>
            <person name="Daum C."/>
            <person name="Floudas D."/>
            <person name="Sun H."/>
            <person name="Yadav J.S."/>
            <person name="Pangilinan J."/>
            <person name="Larsson K.H."/>
            <person name="Matsuura K."/>
            <person name="Barry K."/>
            <person name="Labutti K."/>
            <person name="Kuo R."/>
            <person name="Ohm R.A."/>
            <person name="Bhattacharya S.S."/>
            <person name="Shirouzu T."/>
            <person name="Yoshinaga Y."/>
            <person name="Martin F.M."/>
            <person name="Grigoriev I.V."/>
            <person name="Hibbett D.S."/>
        </authorList>
    </citation>
    <scope>NUCLEOTIDE SEQUENCE [LARGE SCALE GENOMIC DNA]</scope>
    <source>
        <strain evidence="9 10">HHB12029</strain>
    </source>
</reference>
<dbReference type="Pfam" id="PF06432">
    <property type="entry name" value="GPI2"/>
    <property type="match status" value="1"/>
</dbReference>
<evidence type="ECO:0000313" key="9">
    <source>
        <dbReference type="EMBL" id="KZW04386.1"/>
    </source>
</evidence>
<dbReference type="PANTHER" id="PTHR12982:SF0">
    <property type="entry name" value="PHOSPHATIDYLINOSITOL N-ACETYLGLUCOSAMINYLTRANSFERASE SUBUNIT C"/>
    <property type="match status" value="1"/>
</dbReference>
<proteinExistence type="inferred from homology"/>
<comment type="pathway">
    <text evidence="2">Glycolipid biosynthesis; glycosylphosphatidylinositol-anchor biosynthesis.</text>
</comment>
<feature type="transmembrane region" description="Helical" evidence="8">
    <location>
        <begin position="119"/>
        <end position="139"/>
    </location>
</feature>
<comment type="similarity">
    <text evidence="3">Belongs to the PIGC family.</text>
</comment>
<keyword evidence="9" id="KW-0808">Transferase</keyword>
<feature type="transmembrane region" description="Helical" evidence="8">
    <location>
        <begin position="174"/>
        <end position="192"/>
    </location>
</feature>
<feature type="transmembrane region" description="Helical" evidence="8">
    <location>
        <begin position="224"/>
        <end position="244"/>
    </location>
</feature>
<accession>A0A165R201</accession>
<dbReference type="InterPro" id="IPR009450">
    <property type="entry name" value="Plno_GlcNAc_GPI2"/>
</dbReference>
<dbReference type="Proteomes" id="UP000077266">
    <property type="component" value="Unassembled WGS sequence"/>
</dbReference>
<dbReference type="PIRSF" id="PIRSF016104">
    <property type="entry name" value="GPI2"/>
    <property type="match status" value="1"/>
</dbReference>
<organism evidence="9 10">
    <name type="scientific">Exidia glandulosa HHB12029</name>
    <dbReference type="NCBI Taxonomy" id="1314781"/>
    <lineage>
        <taxon>Eukaryota</taxon>
        <taxon>Fungi</taxon>
        <taxon>Dikarya</taxon>
        <taxon>Basidiomycota</taxon>
        <taxon>Agaricomycotina</taxon>
        <taxon>Agaricomycetes</taxon>
        <taxon>Auriculariales</taxon>
        <taxon>Exidiaceae</taxon>
        <taxon>Exidia</taxon>
    </lineage>
</organism>
<dbReference type="EMBL" id="KV425882">
    <property type="protein sequence ID" value="KZW04386.1"/>
    <property type="molecule type" value="Genomic_DNA"/>
</dbReference>
<dbReference type="PANTHER" id="PTHR12982">
    <property type="entry name" value="PHOSPHATIDYLINOSITOL GLYCAN, CLASS C"/>
    <property type="match status" value="1"/>
</dbReference>
<dbReference type="OrthoDB" id="196709at2759"/>
<protein>
    <submittedName>
        <fullName evidence="9">Phosphatidylinositol N-acetylglucosaminyltransferase</fullName>
    </submittedName>
</protein>
<evidence type="ECO:0000256" key="8">
    <source>
        <dbReference type="SAM" id="Phobius"/>
    </source>
</evidence>
<comment type="subcellular location">
    <subcellularLocation>
        <location evidence="1">Membrane</location>
        <topology evidence="1">Multi-pass membrane protein</topology>
    </subcellularLocation>
</comment>
<name>A0A165R201_EXIGL</name>
<feature type="transmembrane region" description="Helical" evidence="8">
    <location>
        <begin position="145"/>
        <end position="162"/>
    </location>
</feature>
<feature type="transmembrane region" description="Helical" evidence="8">
    <location>
        <begin position="198"/>
        <end position="217"/>
    </location>
</feature>
<evidence type="ECO:0000256" key="4">
    <source>
        <dbReference type="ARBA" id="ARBA00022502"/>
    </source>
</evidence>
<evidence type="ECO:0000256" key="2">
    <source>
        <dbReference type="ARBA" id="ARBA00004687"/>
    </source>
</evidence>
<dbReference type="GO" id="GO:0000506">
    <property type="term" value="C:glycosylphosphatidylinositol-N-acetylglucosaminyltransferase (GPI-GnT) complex"/>
    <property type="evidence" value="ECO:0007669"/>
    <property type="project" value="TreeGrafter"/>
</dbReference>
<keyword evidence="4" id="KW-0337">GPI-anchor biosynthesis</keyword>
<dbReference type="GO" id="GO:0016757">
    <property type="term" value="F:glycosyltransferase activity"/>
    <property type="evidence" value="ECO:0007669"/>
    <property type="project" value="UniProtKB-KW"/>
</dbReference>
<dbReference type="FunCoup" id="A0A165R201">
    <property type="interactions" value="329"/>
</dbReference>
<evidence type="ECO:0000256" key="6">
    <source>
        <dbReference type="ARBA" id="ARBA00022989"/>
    </source>
</evidence>
<dbReference type="AlphaFoldDB" id="A0A165R201"/>
<feature type="transmembrane region" description="Helical" evidence="8">
    <location>
        <begin position="41"/>
        <end position="67"/>
    </location>
</feature>
<evidence type="ECO:0000256" key="3">
    <source>
        <dbReference type="ARBA" id="ARBA00008321"/>
    </source>
</evidence>
<keyword evidence="6 8" id="KW-1133">Transmembrane helix</keyword>
<sequence>MAADGEVKWEKVLWRTQPFPDNYVPDSFLDKLRKNTNFRPYSFRGLVLAACAITQHLSTIFIFISVFVRLNDSTLDPRVLVWVTVATHVLGSIVWDVAERPFYEKHERRANRAKAVKSSLMVFLALIGLSPVLKTLTAATSSDSIWALSAGLFVINALLADYREPASVPRKEGLISVLSMNAAISASVVLASRLPTNLSVFALMLLSIQLFALFPILRKRIQAVPAVLHFTFTVCIATASVWSMHSLSPFVASLFAGTLLFVTFGGPGLLMWAQQYKNEIRGPWDVAVPRVRPDT</sequence>
<feature type="transmembrane region" description="Helical" evidence="8">
    <location>
        <begin position="79"/>
        <end position="98"/>
    </location>
</feature>
<keyword evidence="7 8" id="KW-0472">Membrane</keyword>
<keyword evidence="10" id="KW-1185">Reference proteome</keyword>
<evidence type="ECO:0000256" key="7">
    <source>
        <dbReference type="ARBA" id="ARBA00023136"/>
    </source>
</evidence>
<gene>
    <name evidence="9" type="ORF">EXIGLDRAFT_600169</name>
</gene>
<dbReference type="STRING" id="1314781.A0A165R201"/>